<proteinExistence type="predicted"/>
<protein>
    <submittedName>
        <fullName evidence="5">FtsK/SpoIIIE family protein, putative EssC component of Type VII secretion system</fullName>
    </submittedName>
</protein>
<dbReference type="CDD" id="cd00060">
    <property type="entry name" value="FHA"/>
    <property type="match status" value="1"/>
</dbReference>
<feature type="domain" description="FtsK" evidence="4">
    <location>
        <begin position="640"/>
        <end position="832"/>
    </location>
</feature>
<sequence>MSLRLSLRTPATGRRAARVAETRSDYLVDVDELTTVAELAEVLGVEPGALVEGEGRPGGAELGALTLTEAGIRSGAVLPPVPVEAADPGAPRLEVVGGPFAGSVVPLPWGSTLTIGTAQESGLRVQDPFLLPLHLTVQVVAPSGDGPAPLTATITPAPDAGGAAPVRINGEPVAGPTTIVPVDLVQLGSSIIRLGFEPVSDADLSADEPGVLDFNRPSRIDPSIPTPAVLMPGDKPDDPDKSPLPWLSALVPIVLGVTMALVFQRYVMLLMAAASPVMVIGSFLTNRRLAKRKGARTEEQWIESIRDAEERIGTLVRAQRIDSWQRSADPVHITDIATAPLSRLWERRITDPDARRVRVGVGETELDVRFEGGSQKDRITERAVGVSPAPIEVDFSAGPVGLAGPVDAVRSTARAMLTQLATLRSPRDLEIVVLTGDEDAADWEWAQWLPHTQQPGLGAAIGNTDDTRRERLRDVAALIDARRRSGEGGRRAAVQSEVLVVVDGARRYRTLPGMVGILGDGAASGVHVLALDSDPSRLPEEGRTVITVDGQDRSLARVETQQKFRSTVLLDGCSVPRAERIARSLCSIRHVSGDGDDSLIPTSVRYAELLGIDLDDPDPVVTRWEHQPRQSYVVVGATAEGEFALDIVADGPHALVAGTTGSGKSEFLQALVVSLALANRPEALNFVLVDYKGGSAFADCERLPHTVGMVTNLDAQETERALASLDAELRRREHVLRDMGARDIDQAWAKDPEQAAERGLARLMLVIDEFAELKTELPEFIDGLVRIARVGRSLGVNLVLATQRPSGVITPEMQSNVNLRVALRVTDRADSTDVLGSPEASLISPATPGRGFVRLGAGIAPIAFQTARVAGLRLGTQRLQRVLPPVAPLSWQSLGYPPRFPAVAVAQVTDHDNTDLRALVDLAEAAAARIGARRNPSPWLAPLPELVTVAELAERARPLRAPSPTALAVGLEDVPSEQTQRPFFWDLARDSHLLFIGGARSGRTSALRTIVSGLIERFDRSELQLVLADFGTGALLPFAEAPQCGAVVTQMELHRVQRLVTRLLAELGDRQQRLAAVGAGDIGEQRRSVPSGQGLPYLVFGIDGWDRLIAALDPDRMLALRDEVLRLLREGPSVGIRVLVTGDRGVLSDKLQGFIDEQYLLPLRDVNDYRAAGVMIRELPTSQPPGRVLRRGASASVQLATLSDDLSSAGQGEAVAARVATARRRDEAVDPAVPRPFRVDALPTRIALEQALALPSADGDADGPLLAVGGDRLGGFRLDWPLDGGVVVVGPRGSGRSTALAVLCRQWALAGERLLVVAPRGGALLAVAAEHGVPTVTASDTDVNAVMGMLPAEGTVTVIVDDADLLKNTPLEQALNAVAHRAVFAAASELEAAATLYNGPFAHARKARVGVLLSPTSAVSGTQVLGQAVPKAMLGRRPAGGGVLLRGGGWTEVRVPRLD</sequence>
<keyword evidence="2 3" id="KW-0067">ATP-binding</keyword>
<dbReference type="CDD" id="cd01127">
    <property type="entry name" value="TrwB_TraG_TraD_VirD4"/>
    <property type="match status" value="1"/>
</dbReference>
<gene>
    <name evidence="5" type="ORF">FM119_10985</name>
</gene>
<feature type="binding site" evidence="3">
    <location>
        <begin position="997"/>
        <end position="1004"/>
    </location>
    <ligand>
        <name>ATP</name>
        <dbReference type="ChEBI" id="CHEBI:30616"/>
    </ligand>
</feature>
<feature type="domain" description="FtsK" evidence="4">
    <location>
        <begin position="980"/>
        <end position="1182"/>
    </location>
</feature>
<evidence type="ECO:0000256" key="1">
    <source>
        <dbReference type="ARBA" id="ARBA00022741"/>
    </source>
</evidence>
<dbReference type="Pfam" id="PF01580">
    <property type="entry name" value="FtsK_SpoIIIE"/>
    <property type="match status" value="2"/>
</dbReference>
<dbReference type="SMART" id="SM00382">
    <property type="entry name" value="AAA"/>
    <property type="match status" value="2"/>
</dbReference>
<dbReference type="Gene3D" id="2.60.200.20">
    <property type="match status" value="1"/>
</dbReference>
<reference evidence="6" key="1">
    <citation type="submission" date="2017-02" db="EMBL/GenBank/DDBJ databases">
        <authorList>
            <person name="Dridi B."/>
        </authorList>
    </citation>
    <scope>NUCLEOTIDE SEQUENCE [LARGE SCALE GENOMIC DNA]</scope>
    <source>
        <strain evidence="6">EB411</strain>
    </source>
</reference>
<organism evidence="5 6">
    <name type="scientific">Mycetocola reblochoni REB411</name>
    <dbReference type="NCBI Taxonomy" id="1255698"/>
    <lineage>
        <taxon>Bacteria</taxon>
        <taxon>Bacillati</taxon>
        <taxon>Actinomycetota</taxon>
        <taxon>Actinomycetes</taxon>
        <taxon>Micrococcales</taxon>
        <taxon>Microbacteriaceae</taxon>
        <taxon>Mycetocola</taxon>
    </lineage>
</organism>
<evidence type="ECO:0000313" key="6">
    <source>
        <dbReference type="Proteomes" id="UP000196778"/>
    </source>
</evidence>
<dbReference type="RefSeq" id="WP_087138082.1">
    <property type="nucleotide sequence ID" value="NZ_FUKR01000061.1"/>
</dbReference>
<evidence type="ECO:0000256" key="3">
    <source>
        <dbReference type="PROSITE-ProRule" id="PRU00289"/>
    </source>
</evidence>
<dbReference type="PANTHER" id="PTHR22683:SF1">
    <property type="entry name" value="TYPE VII SECRETION SYSTEM PROTEIN ESSC"/>
    <property type="match status" value="1"/>
</dbReference>
<dbReference type="InterPro" id="IPR002543">
    <property type="entry name" value="FtsK_dom"/>
</dbReference>
<dbReference type="PANTHER" id="PTHR22683">
    <property type="entry name" value="SPORULATION PROTEIN RELATED"/>
    <property type="match status" value="1"/>
</dbReference>
<dbReference type="InterPro" id="IPR027417">
    <property type="entry name" value="P-loop_NTPase"/>
</dbReference>
<dbReference type="InterPro" id="IPR003593">
    <property type="entry name" value="AAA+_ATPase"/>
</dbReference>
<keyword evidence="6" id="KW-1185">Reference proteome</keyword>
<dbReference type="InterPro" id="IPR008984">
    <property type="entry name" value="SMAD_FHA_dom_sf"/>
</dbReference>
<dbReference type="Proteomes" id="UP000196778">
    <property type="component" value="Unassembled WGS sequence"/>
</dbReference>
<feature type="binding site" evidence="3">
    <location>
        <begin position="658"/>
        <end position="665"/>
    </location>
    <ligand>
        <name>ATP</name>
        <dbReference type="ChEBI" id="CHEBI:30616"/>
    </ligand>
</feature>
<evidence type="ECO:0000313" key="5">
    <source>
        <dbReference type="EMBL" id="SJN38539.1"/>
    </source>
</evidence>
<dbReference type="GO" id="GO:0003677">
    <property type="term" value="F:DNA binding"/>
    <property type="evidence" value="ECO:0007669"/>
    <property type="project" value="InterPro"/>
</dbReference>
<dbReference type="GO" id="GO:0005524">
    <property type="term" value="F:ATP binding"/>
    <property type="evidence" value="ECO:0007669"/>
    <property type="project" value="UniProtKB-UniRule"/>
</dbReference>
<dbReference type="OrthoDB" id="9807790at2"/>
<dbReference type="SUPFAM" id="SSF49879">
    <property type="entry name" value="SMAD/FHA domain"/>
    <property type="match status" value="1"/>
</dbReference>
<evidence type="ECO:0000259" key="4">
    <source>
        <dbReference type="PROSITE" id="PS50901"/>
    </source>
</evidence>
<dbReference type="EMBL" id="FUKR01000061">
    <property type="protein sequence ID" value="SJN38539.1"/>
    <property type="molecule type" value="Genomic_DNA"/>
</dbReference>
<accession>A0A1R4K2P1</accession>
<dbReference type="PROSITE" id="PS50901">
    <property type="entry name" value="FTSK"/>
    <property type="match status" value="2"/>
</dbReference>
<name>A0A1R4K2P1_9MICO</name>
<keyword evidence="1 3" id="KW-0547">Nucleotide-binding</keyword>
<evidence type="ECO:0000256" key="2">
    <source>
        <dbReference type="ARBA" id="ARBA00022840"/>
    </source>
</evidence>
<dbReference type="SUPFAM" id="SSF52540">
    <property type="entry name" value="P-loop containing nucleoside triphosphate hydrolases"/>
    <property type="match status" value="3"/>
</dbReference>
<dbReference type="Pfam" id="PF13604">
    <property type="entry name" value="AAA_30"/>
    <property type="match status" value="1"/>
</dbReference>
<dbReference type="InterPro" id="IPR050206">
    <property type="entry name" value="FtsK/SpoIIIE/SftA"/>
</dbReference>
<dbReference type="Gene3D" id="3.40.50.300">
    <property type="entry name" value="P-loop containing nucleotide triphosphate hydrolases"/>
    <property type="match status" value="3"/>
</dbReference>